<evidence type="ECO:0000313" key="3">
    <source>
        <dbReference type="EMBL" id="GIP57620.1"/>
    </source>
</evidence>
<keyword evidence="2" id="KW-0732">Signal</keyword>
<keyword evidence="4" id="KW-1185">Reference proteome</keyword>
<feature type="region of interest" description="Disordered" evidence="1">
    <location>
        <begin position="29"/>
        <end position="51"/>
    </location>
</feature>
<feature type="chain" id="PRO_5045276888" evidence="2">
    <location>
        <begin position="28"/>
        <end position="576"/>
    </location>
</feature>
<evidence type="ECO:0000313" key="4">
    <source>
        <dbReference type="Proteomes" id="UP000681290"/>
    </source>
</evidence>
<evidence type="ECO:0000256" key="1">
    <source>
        <dbReference type="SAM" id="MobiDB-lite"/>
    </source>
</evidence>
<protein>
    <submittedName>
        <fullName evidence="3">ABC transporter substrate-binding protein</fullName>
    </submittedName>
</protein>
<dbReference type="Gene3D" id="3.40.190.10">
    <property type="entry name" value="Periplasmic binding protein-like II"/>
    <property type="match status" value="2"/>
</dbReference>
<organism evidence="3 4">
    <name type="scientific">Paenibacillus woosongensis</name>
    <dbReference type="NCBI Taxonomy" id="307580"/>
    <lineage>
        <taxon>Bacteria</taxon>
        <taxon>Bacillati</taxon>
        <taxon>Bacillota</taxon>
        <taxon>Bacilli</taxon>
        <taxon>Bacillales</taxon>
        <taxon>Paenibacillaceae</taxon>
        <taxon>Paenibacillus</taxon>
    </lineage>
</organism>
<reference evidence="3 4" key="1">
    <citation type="submission" date="2021-03" db="EMBL/GenBank/DDBJ databases">
        <title>Antimicrobial resistance genes in bacteria isolated from Japanese honey, and their potential for conferring macrolide and lincosamide resistance in the American foulbrood pathogen Paenibacillus larvae.</title>
        <authorList>
            <person name="Okamoto M."/>
            <person name="Kumagai M."/>
            <person name="Kanamori H."/>
            <person name="Takamatsu D."/>
        </authorList>
    </citation>
    <scope>NUCLEOTIDE SEQUENCE [LARGE SCALE GENOMIC DNA]</scope>
    <source>
        <strain evidence="3 4">J15TS10</strain>
    </source>
</reference>
<feature type="signal peptide" evidence="2">
    <location>
        <begin position="1"/>
        <end position="27"/>
    </location>
</feature>
<dbReference type="SUPFAM" id="SSF53850">
    <property type="entry name" value="Periplasmic binding protein-like II"/>
    <property type="match status" value="1"/>
</dbReference>
<dbReference type="Proteomes" id="UP000681290">
    <property type="component" value="Unassembled WGS sequence"/>
</dbReference>
<dbReference type="PANTHER" id="PTHR43649">
    <property type="entry name" value="ARABINOSE-BINDING PROTEIN-RELATED"/>
    <property type="match status" value="1"/>
</dbReference>
<name>A0ABQ4MNQ1_9BACL</name>
<dbReference type="RefSeq" id="WP_213589956.1">
    <property type="nucleotide sequence ID" value="NZ_BOSM01000002.1"/>
</dbReference>
<dbReference type="Pfam" id="PF13416">
    <property type="entry name" value="SBP_bac_8"/>
    <property type="match status" value="1"/>
</dbReference>
<dbReference type="CDD" id="cd13582">
    <property type="entry name" value="PBP2_AlgQ_like_3"/>
    <property type="match status" value="1"/>
</dbReference>
<sequence length="576" mass="64127">MKRRKSPKTIVALLLASMMLLSGCGSSGGDSKNAGNANTGNTNQSTEAGADTSPITLTFFGADASPNWNNMQDDIGKVITEKTGVTIEAEYDVGSGGGDNKIALMAASGDVPDLIFAKGNLSSLVDAELIVDMAPLIEEHAPNIKKIFSENMNRLKYSNEDPAIYSLTTNVGVDQESFDAIGGFEIQQRVLKELGYPKVRTVQDFENVLKQYVEKHPTTDGQPTIPLTLNADDWRIMITVTNPAFLATGAPDDGEYYVNPETYEAILHYKRPVEKEYFRWLNHMYNEGLLDKDTFVQKDDQYKAKIASGRVLGLIDQEWGYQDAENALKTAGKDEYTYAHFPVTLSEEYVDHSFQSAGVDGYGISITTACKDPVRAIKFLDWLASEEGQILRNWGIEGKHYNVENGVRVIPQEIQDRKVNDATNFTKESGIGLYLAMSARYGDGVKDSTGNYYTTNFPEQIVAGYTEAEKETLKAYGATTWKDLFPQESDFKAKEWGALYNMPVPTDGDYQIIFKKTQDIIRKRIPEAVLAKRENFDKIYDDFLAELDKAGAEKMEAEYTELVKARVSLFTGKDIK</sequence>
<dbReference type="PROSITE" id="PS51257">
    <property type="entry name" value="PROKAR_LIPOPROTEIN"/>
    <property type="match status" value="1"/>
</dbReference>
<dbReference type="InterPro" id="IPR006059">
    <property type="entry name" value="SBP"/>
</dbReference>
<dbReference type="PANTHER" id="PTHR43649:SF12">
    <property type="entry name" value="DIACETYLCHITOBIOSE BINDING PROTEIN DASA"/>
    <property type="match status" value="1"/>
</dbReference>
<accession>A0ABQ4MNQ1</accession>
<proteinExistence type="predicted"/>
<gene>
    <name evidence="3" type="ORF">J15TS10_14340</name>
</gene>
<evidence type="ECO:0000256" key="2">
    <source>
        <dbReference type="SAM" id="SignalP"/>
    </source>
</evidence>
<comment type="caution">
    <text evidence="3">The sequence shown here is derived from an EMBL/GenBank/DDBJ whole genome shotgun (WGS) entry which is preliminary data.</text>
</comment>
<dbReference type="InterPro" id="IPR050490">
    <property type="entry name" value="Bact_solute-bd_prot1"/>
</dbReference>
<feature type="compositionally biased region" description="Low complexity" evidence="1">
    <location>
        <begin position="33"/>
        <end position="43"/>
    </location>
</feature>
<dbReference type="EMBL" id="BOSM01000002">
    <property type="protein sequence ID" value="GIP57620.1"/>
    <property type="molecule type" value="Genomic_DNA"/>
</dbReference>